<sequence length="926" mass="105889">MIWTQLMPLRSEVLARRWSILDFPILPFLAPRVFQPWPPRGRRSHMATHKPVPRGIVHDGTSQSTKPSGLALQERAPQIKDVFKETPFLIPAARDESKAPCESGKPSDGASQTFPEASVELPPPTETRPDPGSPQSKKPEVWSKRKPGGLQVMERTRPIAEYRQKRLKRMPRSKREADRFFKYISNRRLAHRVELLRPPPKQYQLKVPHDIGNVPRFFSRYFNQKDPAHVFDLLRNTGGQATADGTEHYDEVTTNLIESLIVKQDSKSVHEVWVTLPEDVRISLWPKLIMWTLKLHPHKALKILSGTYIAPYPPPLAISDSLGYIIWHYLESNDPSPELSLFLTTAIKRILLLGPPDFVYLSQNSIWLLLSHLQQPRHIEKLYRSLEEINNPMTVHTLAQFASQLAKSGQGYEDIAFEILQRIGDTGEDFNYPSLQSLCSTILLASSHYTHSEKFAYMLKCGLRPNIITYNVLLLKTLKAHDHEGGWRIHEIMETEGPKPDAFTYSILLHDAKSRLDTTAMNRVMNAVKAKSIRDACIAGDTLHSLLLLNEQAVRRERYRAYRDRRQPRIEEKKCFDQMLKIYSEYFNIKPLAHLLPGFEQRYPQYKNLSPIVDSELDFPTRVLVDPPTAILVVMITALLKDYHDPDTPKWFYEHFSNLVRAGDPIIIDIASSRNGVDFSHIYNMVLLALGRHASNLPACLKIIGQMSSSGTKIFTINAPETGVSKSVELRIPKPSQVTWNVLIGIFMSNRQPRAAEKVISMMRERGLQPDDYTWNKMIRGYALMQDTAMVVDAVDRQERAGYKPDIMTVQSLKLLENRRALIDGMRRRKIEAMQKEIEKGEKEAEKAETVDKQEVMEEGDEFVLEDLPLREEPTKSERNMPVREEVNFGPDEQDDAALEHGMGTVDQGSSRSISELEEERAAMAL</sequence>
<evidence type="ECO:0000313" key="8">
    <source>
        <dbReference type="Proteomes" id="UP000566819"/>
    </source>
</evidence>
<organism evidence="7 8">
    <name type="scientific">Cudoniella acicularis</name>
    <dbReference type="NCBI Taxonomy" id="354080"/>
    <lineage>
        <taxon>Eukaryota</taxon>
        <taxon>Fungi</taxon>
        <taxon>Dikarya</taxon>
        <taxon>Ascomycota</taxon>
        <taxon>Pezizomycotina</taxon>
        <taxon>Leotiomycetes</taxon>
        <taxon>Helotiales</taxon>
        <taxon>Tricladiaceae</taxon>
        <taxon>Cudoniella</taxon>
    </lineage>
</organism>
<feature type="repeat" description="PPR" evidence="5">
    <location>
        <begin position="466"/>
        <end position="500"/>
    </location>
</feature>
<feature type="region of interest" description="Disordered" evidence="6">
    <location>
        <begin position="93"/>
        <end position="158"/>
    </location>
</feature>
<feature type="region of interest" description="Disordered" evidence="6">
    <location>
        <begin position="41"/>
        <end position="70"/>
    </location>
</feature>
<evidence type="ECO:0000256" key="2">
    <source>
        <dbReference type="ARBA" id="ARBA00022737"/>
    </source>
</evidence>
<evidence type="ECO:0000256" key="4">
    <source>
        <dbReference type="ARBA" id="ARBA00044511"/>
    </source>
</evidence>
<dbReference type="Gene3D" id="1.25.40.10">
    <property type="entry name" value="Tetratricopeptide repeat domain"/>
    <property type="match status" value="2"/>
</dbReference>
<comment type="caution">
    <text evidence="7">The sequence shown here is derived from an EMBL/GenBank/DDBJ whole genome shotgun (WGS) entry which is preliminary data.</text>
</comment>
<accession>A0A8H4RFQ7</accession>
<proteinExistence type="inferred from homology"/>
<feature type="repeat" description="PPR" evidence="5">
    <location>
        <begin position="771"/>
        <end position="805"/>
    </location>
</feature>
<evidence type="ECO:0008006" key="9">
    <source>
        <dbReference type="Google" id="ProtNLM"/>
    </source>
</evidence>
<dbReference type="Proteomes" id="UP000566819">
    <property type="component" value="Unassembled WGS sequence"/>
</dbReference>
<dbReference type="PROSITE" id="PS51375">
    <property type="entry name" value="PPR"/>
    <property type="match status" value="3"/>
</dbReference>
<gene>
    <name evidence="7" type="ORF">G7Y89_g10073</name>
</gene>
<evidence type="ECO:0000313" key="7">
    <source>
        <dbReference type="EMBL" id="KAF4628083.1"/>
    </source>
</evidence>
<evidence type="ECO:0000256" key="6">
    <source>
        <dbReference type="SAM" id="MobiDB-lite"/>
    </source>
</evidence>
<dbReference type="NCBIfam" id="TIGR00756">
    <property type="entry name" value="PPR"/>
    <property type="match status" value="1"/>
</dbReference>
<feature type="region of interest" description="Disordered" evidence="6">
    <location>
        <begin position="867"/>
        <end position="926"/>
    </location>
</feature>
<evidence type="ECO:0000256" key="5">
    <source>
        <dbReference type="PROSITE-ProRule" id="PRU00708"/>
    </source>
</evidence>
<keyword evidence="8" id="KW-1185">Reference proteome</keyword>
<comment type="function">
    <text evidence="3">Regulates mitochondrial small subunit maturation by controlling 15S rRNA 5'-end processing. Localizes to the 5' precursor of the 15S rRNA in a position that is subsequently occupied by mS47 in the mature yeast mtSSU. Uses structure and sequence-specific RNA recognition, binding to a single-stranded region of the precursor and specifically recognizing bases -6 to -1. The exchange of Ccm1 for mS47 is coupled to the irreversible removal of precursor rRNA that is accompanied by conformational changes of the mitoribosomal proteins uS5m and mS26. These conformational changes signal completion of 5'-end rRNA processing through protection of the mature 5'-end of the 15S rRNA and stabilization of mS47. The removal of the 5' precursor together with the dissociation of Ccm1 may be catalyzed by the 5'-3' exoribonuclease Pet127. Involved in the specific removal of group I introns in mitochondrial encoded transcripts.</text>
</comment>
<feature type="repeat" description="PPR" evidence="5">
    <location>
        <begin position="736"/>
        <end position="770"/>
    </location>
</feature>
<dbReference type="AlphaFoldDB" id="A0A8H4RFQ7"/>
<feature type="compositionally biased region" description="Basic and acidic residues" evidence="6">
    <location>
        <begin position="868"/>
        <end position="887"/>
    </location>
</feature>
<dbReference type="InterPro" id="IPR002885">
    <property type="entry name" value="PPR_rpt"/>
</dbReference>
<reference evidence="7 8" key="1">
    <citation type="submission" date="2020-03" db="EMBL/GenBank/DDBJ databases">
        <title>Draft Genome Sequence of Cudoniella acicularis.</title>
        <authorList>
            <person name="Buettner E."/>
            <person name="Kellner H."/>
        </authorList>
    </citation>
    <scope>NUCLEOTIDE SEQUENCE [LARGE SCALE GENOMIC DNA]</scope>
    <source>
        <strain evidence="7 8">DSM 108380</strain>
    </source>
</reference>
<dbReference type="Pfam" id="PF13041">
    <property type="entry name" value="PPR_2"/>
    <property type="match status" value="2"/>
</dbReference>
<dbReference type="EMBL" id="JAAMPI010000864">
    <property type="protein sequence ID" value="KAF4628083.1"/>
    <property type="molecule type" value="Genomic_DNA"/>
</dbReference>
<dbReference type="InterPro" id="IPR011990">
    <property type="entry name" value="TPR-like_helical_dom_sf"/>
</dbReference>
<protein>
    <recommendedName>
        <fullName evidence="9">Pentatricopeptide repeat protein</fullName>
    </recommendedName>
</protein>
<dbReference type="OrthoDB" id="185373at2759"/>
<comment type="similarity">
    <text evidence="1">Belongs to the CCM1 family.</text>
</comment>
<evidence type="ECO:0000256" key="3">
    <source>
        <dbReference type="ARBA" id="ARBA00044493"/>
    </source>
</evidence>
<comment type="subunit">
    <text evidence="4">Binds to mitochondrial small subunit 15S rRNA.</text>
</comment>
<dbReference type="PANTHER" id="PTHR47447">
    <property type="entry name" value="OS03G0856100 PROTEIN"/>
    <property type="match status" value="1"/>
</dbReference>
<evidence type="ECO:0000256" key="1">
    <source>
        <dbReference type="ARBA" id="ARBA00006192"/>
    </source>
</evidence>
<dbReference type="PANTHER" id="PTHR47447:SF25">
    <property type="entry name" value="SAP DOMAIN-CONTAINING PROTEIN"/>
    <property type="match status" value="1"/>
</dbReference>
<keyword evidence="2" id="KW-0677">Repeat</keyword>
<feature type="compositionally biased region" description="Basic residues" evidence="6">
    <location>
        <begin position="41"/>
        <end position="52"/>
    </location>
</feature>
<name>A0A8H4RFQ7_9HELO</name>